<dbReference type="Gene3D" id="2.40.110.10">
    <property type="entry name" value="Butyryl-CoA Dehydrogenase, subunit A, domain 2"/>
    <property type="match status" value="1"/>
</dbReference>
<dbReference type="RefSeq" id="WP_085512590.1">
    <property type="nucleotide sequence ID" value="NZ_FXAP01000004.1"/>
</dbReference>
<name>A0A3N2C5E3_9MICO</name>
<comment type="caution">
    <text evidence="1">The sequence shown here is derived from an EMBL/GenBank/DDBJ whole genome shotgun (WGS) entry which is preliminary data.</text>
</comment>
<organism evidence="1 2">
    <name type="scientific">Plantibacter flavus</name>
    <dbReference type="NCBI Taxonomy" id="150123"/>
    <lineage>
        <taxon>Bacteria</taxon>
        <taxon>Bacillati</taxon>
        <taxon>Actinomycetota</taxon>
        <taxon>Actinomycetes</taxon>
        <taxon>Micrococcales</taxon>
        <taxon>Microbacteriaceae</taxon>
        <taxon>Plantibacter</taxon>
    </lineage>
</organism>
<dbReference type="EMBL" id="RKHL01000001">
    <property type="protein sequence ID" value="ROR82741.1"/>
    <property type="molecule type" value="Genomic_DNA"/>
</dbReference>
<dbReference type="InterPro" id="IPR046373">
    <property type="entry name" value="Acyl-CoA_Oxase/DH_mid-dom_sf"/>
</dbReference>
<accession>A0A3N2C5E3</accession>
<evidence type="ECO:0008006" key="3">
    <source>
        <dbReference type="Google" id="ProtNLM"/>
    </source>
</evidence>
<dbReference type="Proteomes" id="UP000266915">
    <property type="component" value="Unassembled WGS sequence"/>
</dbReference>
<dbReference type="AlphaFoldDB" id="A0A3N2C5E3"/>
<protein>
    <recommendedName>
        <fullName evidence="3">Acyl-CoA dehydrogenase</fullName>
    </recommendedName>
</protein>
<evidence type="ECO:0000313" key="2">
    <source>
        <dbReference type="Proteomes" id="UP000266915"/>
    </source>
</evidence>
<dbReference type="SUPFAM" id="SSF56645">
    <property type="entry name" value="Acyl-CoA dehydrogenase NM domain-like"/>
    <property type="match status" value="1"/>
</dbReference>
<dbReference type="GO" id="GO:0016627">
    <property type="term" value="F:oxidoreductase activity, acting on the CH-CH group of donors"/>
    <property type="evidence" value="ECO:0007669"/>
    <property type="project" value="InterPro"/>
</dbReference>
<proteinExistence type="predicted"/>
<gene>
    <name evidence="1" type="ORF">EDD42_2837</name>
</gene>
<keyword evidence="2" id="KW-1185">Reference proteome</keyword>
<evidence type="ECO:0000313" key="1">
    <source>
        <dbReference type="EMBL" id="ROR82741.1"/>
    </source>
</evidence>
<reference evidence="1 2" key="1">
    <citation type="submission" date="2018-11" db="EMBL/GenBank/DDBJ databases">
        <title>Sequencing the genomes of 1000 actinobacteria strains.</title>
        <authorList>
            <person name="Klenk H.-P."/>
        </authorList>
    </citation>
    <scope>NUCLEOTIDE SEQUENCE [LARGE SCALE GENOMIC DNA]</scope>
    <source>
        <strain evidence="1 2">DSM 14012</strain>
    </source>
</reference>
<dbReference type="InterPro" id="IPR009100">
    <property type="entry name" value="AcylCoA_DH/oxidase_NM_dom_sf"/>
</dbReference>
<sequence>MIRLQPTAWPTSGTSLDLGALHDAATGALASIESRLAFTSTAVRLVGPLEQHTAGRVFAGLGAIAAVDVTLARVVEPHLDALAILHQADLEPPAVSTWGVFAAEAPGLRLDATMVDDAWQLTGTKPWCSLASHLSDALVTAHTAPGERRLFAVALTDPGVTTDDSAWLARGLPLVPSGPVGFDGVPASPVGDDGWYLRRPGFSWGGIGVAACWWGGAITLVDRLLAAARTRPDADLLLRTLGAAAIDLSIAEQAIADAAQAIEHGHADDVAGPRLAQRVRSTVRGRVDAIRAGVLGALGPGPLTSEPAYLARMSDLELYVQQDHGDRDLARYGRMLVEAD</sequence>